<sequence length="465" mass="50593">MASSSSSSSSSSSPEPPSKRKRVEKVEKSDSGSDSSSSSSESEAEDETPVSHAEKRRQKKKAKLAEKKGKESKTKDDEPASKKRKLADGSATATNSDGKPQRQNSVWVGNLSFKTTPQDLKTFFDGAGEITRIHMPMKAGHKPGMKGENRGFAYIDFATADAKTVAITLSERPLIGRKLLIKDGDDFAGRPAQSTTEGATDESGAKGKSHSKTAQKILKVQKQPPAPTLFVGNLPFETTEAQIKELLEAHKKKPKKEKGKDEDEEDESKGDEEGEPWIRKIRMGTFEDTGLCKGWVNSNVSTVASYLMAPSFARFAFIDFSSVDHATSALVNPRNHHLNGRNLVVEYASADAVRRGPNKQHVGAGPGEGKKRPSKPREGTPGKRFEKKQTWKDEPHSTHMETDEGSGVKEGTEEGGDETEKKPWKGPDGPRQKDPRHRLKPGAALAQAKRQSAAIVPATGKKIVF</sequence>
<reference evidence="6 7" key="1">
    <citation type="submission" date="2024-05" db="EMBL/GenBank/DDBJ databases">
        <title>A draft genome resource for the thread blight pathogen Marasmius tenuissimus strain MS-2.</title>
        <authorList>
            <person name="Yulfo-Soto G.E."/>
            <person name="Baruah I.K."/>
            <person name="Amoako-Attah I."/>
            <person name="Bukari Y."/>
            <person name="Meinhardt L.W."/>
            <person name="Bailey B.A."/>
            <person name="Cohen S.P."/>
        </authorList>
    </citation>
    <scope>NUCLEOTIDE SEQUENCE [LARGE SCALE GENOMIC DNA]</scope>
    <source>
        <strain evidence="6 7">MS-2</strain>
    </source>
</reference>
<evidence type="ECO:0000313" key="7">
    <source>
        <dbReference type="Proteomes" id="UP001437256"/>
    </source>
</evidence>
<feature type="region of interest" description="Disordered" evidence="4">
    <location>
        <begin position="186"/>
        <end position="213"/>
    </location>
</feature>
<dbReference type="PANTHER" id="PTHR23236">
    <property type="entry name" value="EUKARYOTIC TRANSLATION INITIATION FACTOR 4B/4H"/>
    <property type="match status" value="1"/>
</dbReference>
<dbReference type="Pfam" id="PF00076">
    <property type="entry name" value="RRM_1"/>
    <property type="match status" value="1"/>
</dbReference>
<evidence type="ECO:0000256" key="1">
    <source>
        <dbReference type="ARBA" id="ARBA00022737"/>
    </source>
</evidence>
<evidence type="ECO:0000259" key="5">
    <source>
        <dbReference type="PROSITE" id="PS50102"/>
    </source>
</evidence>
<feature type="compositionally biased region" description="Acidic residues" evidence="4">
    <location>
        <begin position="262"/>
        <end position="275"/>
    </location>
</feature>
<feature type="compositionally biased region" description="Low complexity" evidence="4">
    <location>
        <begin position="32"/>
        <end position="41"/>
    </location>
</feature>
<feature type="compositionally biased region" description="Low complexity" evidence="4">
    <location>
        <begin position="1"/>
        <end position="13"/>
    </location>
</feature>
<dbReference type="InterPro" id="IPR035979">
    <property type="entry name" value="RBD_domain_sf"/>
</dbReference>
<keyword evidence="7" id="KW-1185">Reference proteome</keyword>
<accession>A0ABR3A9W1</accession>
<evidence type="ECO:0000256" key="3">
    <source>
        <dbReference type="PROSITE-ProRule" id="PRU00176"/>
    </source>
</evidence>
<feature type="compositionally biased region" description="Low complexity" evidence="4">
    <location>
        <begin position="443"/>
        <end position="454"/>
    </location>
</feature>
<dbReference type="InterPro" id="IPR000504">
    <property type="entry name" value="RRM_dom"/>
</dbReference>
<dbReference type="Proteomes" id="UP001437256">
    <property type="component" value="Unassembled WGS sequence"/>
</dbReference>
<feature type="domain" description="RRM" evidence="5">
    <location>
        <begin position="104"/>
        <end position="186"/>
    </location>
</feature>
<dbReference type="InterPro" id="IPR012677">
    <property type="entry name" value="Nucleotide-bd_a/b_plait_sf"/>
</dbReference>
<proteinExistence type="predicted"/>
<gene>
    <name evidence="6" type="primary">NOP13</name>
    <name evidence="6" type="ORF">AAF712_002646</name>
</gene>
<feature type="compositionally biased region" description="Basic and acidic residues" evidence="4">
    <location>
        <begin position="368"/>
        <end position="433"/>
    </location>
</feature>
<dbReference type="SMART" id="SM00360">
    <property type="entry name" value="RRM"/>
    <property type="match status" value="2"/>
</dbReference>
<evidence type="ECO:0000256" key="4">
    <source>
        <dbReference type="SAM" id="MobiDB-lite"/>
    </source>
</evidence>
<feature type="compositionally biased region" description="Polar residues" evidence="4">
    <location>
        <begin position="91"/>
        <end position="106"/>
    </location>
</feature>
<dbReference type="EMBL" id="JBBXMP010000008">
    <property type="protein sequence ID" value="KAL0070156.1"/>
    <property type="molecule type" value="Genomic_DNA"/>
</dbReference>
<comment type="caution">
    <text evidence="6">The sequence shown here is derived from an EMBL/GenBank/DDBJ whole genome shotgun (WGS) entry which is preliminary data.</text>
</comment>
<dbReference type="SUPFAM" id="SSF54928">
    <property type="entry name" value="RNA-binding domain, RBD"/>
    <property type="match status" value="2"/>
</dbReference>
<feature type="compositionally biased region" description="Basic and acidic residues" evidence="4">
    <location>
        <begin position="63"/>
        <end position="81"/>
    </location>
</feature>
<feature type="region of interest" description="Disordered" evidence="4">
    <location>
        <begin position="1"/>
        <end position="106"/>
    </location>
</feature>
<evidence type="ECO:0000313" key="6">
    <source>
        <dbReference type="EMBL" id="KAL0070156.1"/>
    </source>
</evidence>
<dbReference type="PANTHER" id="PTHR23236:SF119">
    <property type="entry name" value="NUCLEAR RNA-BINDING PROTEIN SART-3"/>
    <property type="match status" value="1"/>
</dbReference>
<feature type="domain" description="RRM" evidence="5">
    <location>
        <begin position="227"/>
        <end position="350"/>
    </location>
</feature>
<keyword evidence="1" id="KW-0677">Repeat</keyword>
<dbReference type="Gene3D" id="3.30.70.330">
    <property type="match status" value="2"/>
</dbReference>
<keyword evidence="2 3" id="KW-0694">RNA-binding</keyword>
<feature type="region of interest" description="Disordered" evidence="4">
    <location>
        <begin position="248"/>
        <end position="276"/>
    </location>
</feature>
<evidence type="ECO:0000256" key="2">
    <source>
        <dbReference type="ARBA" id="ARBA00022884"/>
    </source>
</evidence>
<protein>
    <submittedName>
        <fullName evidence="6">Nucleolar protein 13</fullName>
    </submittedName>
</protein>
<organism evidence="6 7">
    <name type="scientific">Marasmius tenuissimus</name>
    <dbReference type="NCBI Taxonomy" id="585030"/>
    <lineage>
        <taxon>Eukaryota</taxon>
        <taxon>Fungi</taxon>
        <taxon>Dikarya</taxon>
        <taxon>Basidiomycota</taxon>
        <taxon>Agaricomycotina</taxon>
        <taxon>Agaricomycetes</taxon>
        <taxon>Agaricomycetidae</taxon>
        <taxon>Agaricales</taxon>
        <taxon>Marasmiineae</taxon>
        <taxon>Marasmiaceae</taxon>
        <taxon>Marasmius</taxon>
    </lineage>
</organism>
<feature type="region of interest" description="Disordered" evidence="4">
    <location>
        <begin position="351"/>
        <end position="465"/>
    </location>
</feature>
<name>A0ABR3A9W1_9AGAR</name>
<dbReference type="PROSITE" id="PS50102">
    <property type="entry name" value="RRM"/>
    <property type="match status" value="2"/>
</dbReference>